<comment type="caution">
    <text evidence="1">The sequence shown here is derived from an EMBL/GenBank/DDBJ whole genome shotgun (WGS) entry which is preliminary data.</text>
</comment>
<evidence type="ECO:0000313" key="1">
    <source>
        <dbReference type="EMBL" id="KAL0489603.1"/>
    </source>
</evidence>
<sequence length="140" mass="15963">MKMLDDSEVANLRKRLKEYKQDPILLRPDERTEAVQFFTLSEQIDVIDETVTSPNSPSQKAVNNIEHSKNRISTTTLNTGHTRPNGWKLKKKNKLINHLLSASDAVIVEIKELLSENEKLEAYNTELEDLLDNPISAAKH</sequence>
<accession>A0AAW2ZIA6</accession>
<protein>
    <submittedName>
        <fullName evidence="1">Ligase</fullName>
    </submittedName>
</protein>
<gene>
    <name evidence="1" type="ORF">AKO1_010571</name>
</gene>
<dbReference type="GO" id="GO:0016874">
    <property type="term" value="F:ligase activity"/>
    <property type="evidence" value="ECO:0007669"/>
    <property type="project" value="UniProtKB-KW"/>
</dbReference>
<organism evidence="1 2">
    <name type="scientific">Acrasis kona</name>
    <dbReference type="NCBI Taxonomy" id="1008807"/>
    <lineage>
        <taxon>Eukaryota</taxon>
        <taxon>Discoba</taxon>
        <taxon>Heterolobosea</taxon>
        <taxon>Tetramitia</taxon>
        <taxon>Eutetramitia</taxon>
        <taxon>Acrasidae</taxon>
        <taxon>Acrasis</taxon>
    </lineage>
</organism>
<keyword evidence="1" id="KW-0436">Ligase</keyword>
<reference evidence="1 2" key="1">
    <citation type="submission" date="2024-03" db="EMBL/GenBank/DDBJ databases">
        <title>The Acrasis kona genome and developmental transcriptomes reveal deep origins of eukaryotic multicellular pathways.</title>
        <authorList>
            <person name="Sheikh S."/>
            <person name="Fu C.-J."/>
            <person name="Brown M.W."/>
            <person name="Baldauf S.L."/>
        </authorList>
    </citation>
    <scope>NUCLEOTIDE SEQUENCE [LARGE SCALE GENOMIC DNA]</scope>
    <source>
        <strain evidence="1 2">ATCC MYA-3509</strain>
    </source>
</reference>
<proteinExistence type="predicted"/>
<dbReference type="Proteomes" id="UP001431209">
    <property type="component" value="Unassembled WGS sequence"/>
</dbReference>
<name>A0AAW2ZIA6_9EUKA</name>
<keyword evidence="2" id="KW-1185">Reference proteome</keyword>
<dbReference type="AlphaFoldDB" id="A0AAW2ZIA6"/>
<evidence type="ECO:0000313" key="2">
    <source>
        <dbReference type="Proteomes" id="UP001431209"/>
    </source>
</evidence>
<dbReference type="EMBL" id="JAOPGA020001574">
    <property type="protein sequence ID" value="KAL0489603.1"/>
    <property type="molecule type" value="Genomic_DNA"/>
</dbReference>